<evidence type="ECO:0000256" key="3">
    <source>
        <dbReference type="ARBA" id="ARBA00022989"/>
    </source>
</evidence>
<sequence>ALFAGLCFFLVLFTIPETYAPVIHSKKAARRRQETGDQAYFSELEAQDLHWKQRMENVLGRPFKVLFREPMLIALTLYMSFVYGCVYLLFEAYPIVFTLGHHLNAGESGLMFIPLFSGGVLGVIIYLIYFNPLYEAQIAKYAPRMVPPEQRLLPAFYGGPLLMISFLWFGWTSYPSIPLWAPLMSGLPMGLSVVFIFLALFNYIIDAYLMVAASALASSTVVRSAFGAGFPLFSTQMYEKLNPRWASTLLAGLALLLLPIPFILYRYGAHIRRTSKYAPTFD</sequence>
<dbReference type="GO" id="GO:0022857">
    <property type="term" value="F:transmembrane transporter activity"/>
    <property type="evidence" value="ECO:0007669"/>
    <property type="project" value="TreeGrafter"/>
</dbReference>
<evidence type="ECO:0000256" key="5">
    <source>
        <dbReference type="SAM" id="Phobius"/>
    </source>
</evidence>
<evidence type="ECO:0008006" key="8">
    <source>
        <dbReference type="Google" id="ProtNLM"/>
    </source>
</evidence>
<feature type="transmembrane region" description="Helical" evidence="5">
    <location>
        <begin position="245"/>
        <end position="265"/>
    </location>
</feature>
<protein>
    <recommendedName>
        <fullName evidence="8">Major facilitator superfamily (MFS) profile domain-containing protein</fullName>
    </recommendedName>
</protein>
<dbReference type="STRING" id="1051891.A0A0C3LN42"/>
<dbReference type="Proteomes" id="UP000054248">
    <property type="component" value="Unassembled WGS sequence"/>
</dbReference>
<organism evidence="6 7">
    <name type="scientific">Tulasnella calospora MUT 4182</name>
    <dbReference type="NCBI Taxonomy" id="1051891"/>
    <lineage>
        <taxon>Eukaryota</taxon>
        <taxon>Fungi</taxon>
        <taxon>Dikarya</taxon>
        <taxon>Basidiomycota</taxon>
        <taxon>Agaricomycotina</taxon>
        <taxon>Agaricomycetes</taxon>
        <taxon>Cantharellales</taxon>
        <taxon>Tulasnellaceae</taxon>
        <taxon>Tulasnella</taxon>
    </lineage>
</organism>
<dbReference type="AlphaFoldDB" id="A0A0C3LN42"/>
<dbReference type="PANTHER" id="PTHR23502">
    <property type="entry name" value="MAJOR FACILITATOR SUPERFAMILY"/>
    <property type="match status" value="1"/>
</dbReference>
<reference evidence="6 7" key="1">
    <citation type="submission" date="2014-04" db="EMBL/GenBank/DDBJ databases">
        <authorList>
            <consortium name="DOE Joint Genome Institute"/>
            <person name="Kuo A."/>
            <person name="Girlanda M."/>
            <person name="Perotto S."/>
            <person name="Kohler A."/>
            <person name="Nagy L.G."/>
            <person name="Floudas D."/>
            <person name="Copeland A."/>
            <person name="Barry K.W."/>
            <person name="Cichocki N."/>
            <person name="Veneault-Fourrey C."/>
            <person name="LaButti K."/>
            <person name="Lindquist E.A."/>
            <person name="Lipzen A."/>
            <person name="Lundell T."/>
            <person name="Morin E."/>
            <person name="Murat C."/>
            <person name="Sun H."/>
            <person name="Tunlid A."/>
            <person name="Henrissat B."/>
            <person name="Grigoriev I.V."/>
            <person name="Hibbett D.S."/>
            <person name="Martin F."/>
            <person name="Nordberg H.P."/>
            <person name="Cantor M.N."/>
            <person name="Hua S.X."/>
        </authorList>
    </citation>
    <scope>NUCLEOTIDE SEQUENCE [LARGE SCALE GENOMIC DNA]</scope>
    <source>
        <strain evidence="6 7">MUT 4182</strain>
    </source>
</reference>
<evidence type="ECO:0000256" key="2">
    <source>
        <dbReference type="ARBA" id="ARBA00022692"/>
    </source>
</evidence>
<keyword evidence="3 5" id="KW-1133">Transmembrane helix</keyword>
<feature type="transmembrane region" description="Helical" evidence="5">
    <location>
        <begin position="152"/>
        <end position="171"/>
    </location>
</feature>
<name>A0A0C3LN42_9AGAM</name>
<dbReference type="GO" id="GO:0005886">
    <property type="term" value="C:plasma membrane"/>
    <property type="evidence" value="ECO:0007669"/>
    <property type="project" value="TreeGrafter"/>
</dbReference>
<gene>
    <name evidence="6" type="ORF">M407DRAFT_78846</name>
</gene>
<keyword evidence="4 5" id="KW-0472">Membrane</keyword>
<feature type="non-terminal residue" evidence="6">
    <location>
        <position position="1"/>
    </location>
</feature>
<evidence type="ECO:0000313" key="6">
    <source>
        <dbReference type="EMBL" id="KIO22757.1"/>
    </source>
</evidence>
<dbReference type="PANTHER" id="PTHR23502:SF173">
    <property type="entry name" value="MFS-MULTIDRUG-RESISTANCE TRANSPORTER-RELATED"/>
    <property type="match status" value="1"/>
</dbReference>
<dbReference type="Gene3D" id="1.20.1250.20">
    <property type="entry name" value="MFS general substrate transporter like domains"/>
    <property type="match status" value="1"/>
</dbReference>
<evidence type="ECO:0000256" key="1">
    <source>
        <dbReference type="ARBA" id="ARBA00004141"/>
    </source>
</evidence>
<reference evidence="7" key="2">
    <citation type="submission" date="2015-01" db="EMBL/GenBank/DDBJ databases">
        <title>Evolutionary Origins and Diversification of the Mycorrhizal Mutualists.</title>
        <authorList>
            <consortium name="DOE Joint Genome Institute"/>
            <consortium name="Mycorrhizal Genomics Consortium"/>
            <person name="Kohler A."/>
            <person name="Kuo A."/>
            <person name="Nagy L.G."/>
            <person name="Floudas D."/>
            <person name="Copeland A."/>
            <person name="Barry K.W."/>
            <person name="Cichocki N."/>
            <person name="Veneault-Fourrey C."/>
            <person name="LaButti K."/>
            <person name="Lindquist E.A."/>
            <person name="Lipzen A."/>
            <person name="Lundell T."/>
            <person name="Morin E."/>
            <person name="Murat C."/>
            <person name="Riley R."/>
            <person name="Ohm R."/>
            <person name="Sun H."/>
            <person name="Tunlid A."/>
            <person name="Henrissat B."/>
            <person name="Grigoriev I.V."/>
            <person name="Hibbett D.S."/>
            <person name="Martin F."/>
        </authorList>
    </citation>
    <scope>NUCLEOTIDE SEQUENCE [LARGE SCALE GENOMIC DNA]</scope>
    <source>
        <strain evidence="7">MUT 4182</strain>
    </source>
</reference>
<dbReference type="EMBL" id="KN823101">
    <property type="protein sequence ID" value="KIO22757.1"/>
    <property type="molecule type" value="Genomic_DNA"/>
</dbReference>
<keyword evidence="2 5" id="KW-0812">Transmembrane</keyword>
<proteinExistence type="predicted"/>
<keyword evidence="7" id="KW-1185">Reference proteome</keyword>
<feature type="transmembrane region" description="Helical" evidence="5">
    <location>
        <begin position="110"/>
        <end position="131"/>
    </location>
</feature>
<accession>A0A0C3LN42</accession>
<feature type="transmembrane region" description="Helical" evidence="5">
    <location>
        <begin position="71"/>
        <end position="90"/>
    </location>
</feature>
<feature type="transmembrane region" description="Helical" evidence="5">
    <location>
        <begin position="208"/>
        <end position="233"/>
    </location>
</feature>
<evidence type="ECO:0000256" key="4">
    <source>
        <dbReference type="ARBA" id="ARBA00023136"/>
    </source>
</evidence>
<dbReference type="OrthoDB" id="9986881at2759"/>
<evidence type="ECO:0000313" key="7">
    <source>
        <dbReference type="Proteomes" id="UP000054248"/>
    </source>
</evidence>
<dbReference type="HOGENOM" id="CLU_008455_11_0_1"/>
<comment type="subcellular location">
    <subcellularLocation>
        <location evidence="1">Membrane</location>
        <topology evidence="1">Multi-pass membrane protein</topology>
    </subcellularLocation>
</comment>
<dbReference type="SUPFAM" id="SSF103473">
    <property type="entry name" value="MFS general substrate transporter"/>
    <property type="match status" value="1"/>
</dbReference>
<feature type="transmembrane region" description="Helical" evidence="5">
    <location>
        <begin position="177"/>
        <end position="201"/>
    </location>
</feature>
<dbReference type="InterPro" id="IPR036259">
    <property type="entry name" value="MFS_trans_sf"/>
</dbReference>